<evidence type="ECO:0000259" key="8">
    <source>
        <dbReference type="Pfam" id="PF00482"/>
    </source>
</evidence>
<gene>
    <name evidence="9" type="ORF">CTEST_01270</name>
</gene>
<dbReference type="AlphaFoldDB" id="A0A0G3H4R8"/>
<feature type="transmembrane region" description="Helical" evidence="7">
    <location>
        <begin position="152"/>
        <end position="176"/>
    </location>
</feature>
<dbReference type="InterPro" id="IPR018076">
    <property type="entry name" value="T2SS_GspF_dom"/>
</dbReference>
<dbReference type="STRING" id="136857.CTEST_01270"/>
<keyword evidence="5 7" id="KW-0472">Membrane</keyword>
<dbReference type="KEGG" id="cted:CTEST_01270"/>
<feature type="compositionally biased region" description="Basic and acidic residues" evidence="6">
    <location>
        <begin position="28"/>
        <end position="37"/>
    </location>
</feature>
<sequence length="185" mass="19246">MNLVLLGLALLIPPPPLGTRLSPNTRKNPRDGPRRNAGIDRLALASDIDLFATCLRAGLSAAAATQAVAQVVTDEKTREQWGTTAALLSIGVPADRAWAEVIGIPGLGDIAELARMSHQSGTSMAQACERIATGLRTAAADDATARGERAGVLIALPLALCFLPAFMLLGLAPVVISLGTQFINF</sequence>
<dbReference type="PANTHER" id="PTHR35007">
    <property type="entry name" value="INTEGRAL MEMBRANE PROTEIN-RELATED"/>
    <property type="match status" value="1"/>
</dbReference>
<keyword evidence="4 7" id="KW-1133">Transmembrane helix</keyword>
<keyword evidence="10" id="KW-1185">Reference proteome</keyword>
<name>A0A0G3H4R8_9CORY</name>
<evidence type="ECO:0000256" key="2">
    <source>
        <dbReference type="ARBA" id="ARBA00022475"/>
    </source>
</evidence>
<evidence type="ECO:0000256" key="7">
    <source>
        <dbReference type="SAM" id="Phobius"/>
    </source>
</evidence>
<reference evidence="10" key="2">
    <citation type="submission" date="2015-05" db="EMBL/GenBank/DDBJ databases">
        <title>Complete genome sequence of Corynebacterium testudinoris DSM 44614, recovered from necrotic lesions in the mouth of a tortoise.</title>
        <authorList>
            <person name="Ruckert C."/>
            <person name="Albersmeier A."/>
            <person name="Winkler A."/>
            <person name="Tauch A."/>
        </authorList>
    </citation>
    <scope>NUCLEOTIDE SEQUENCE [LARGE SCALE GENOMIC DNA]</scope>
    <source>
        <strain evidence="10">DSM 44614</strain>
    </source>
</reference>
<accession>A0A0G3H4R8</accession>
<keyword evidence="2" id="KW-1003">Cell membrane</keyword>
<organism evidence="9 10">
    <name type="scientific">Corynebacterium testudinoris</name>
    <dbReference type="NCBI Taxonomy" id="136857"/>
    <lineage>
        <taxon>Bacteria</taxon>
        <taxon>Bacillati</taxon>
        <taxon>Actinomycetota</taxon>
        <taxon>Actinomycetes</taxon>
        <taxon>Mycobacteriales</taxon>
        <taxon>Corynebacteriaceae</taxon>
        <taxon>Corynebacterium</taxon>
    </lineage>
</organism>
<evidence type="ECO:0000256" key="3">
    <source>
        <dbReference type="ARBA" id="ARBA00022692"/>
    </source>
</evidence>
<dbReference type="RefSeq" id="WP_047252194.1">
    <property type="nucleotide sequence ID" value="NZ_CP011545.1"/>
</dbReference>
<dbReference type="GO" id="GO:0005886">
    <property type="term" value="C:plasma membrane"/>
    <property type="evidence" value="ECO:0007669"/>
    <property type="project" value="UniProtKB-SubCell"/>
</dbReference>
<evidence type="ECO:0000313" key="9">
    <source>
        <dbReference type="EMBL" id="AKK07715.1"/>
    </source>
</evidence>
<dbReference type="PATRIC" id="fig|136857.5.peg.249"/>
<evidence type="ECO:0000256" key="4">
    <source>
        <dbReference type="ARBA" id="ARBA00022989"/>
    </source>
</evidence>
<dbReference type="PANTHER" id="PTHR35007:SF3">
    <property type="entry name" value="POSSIBLE CONSERVED ALANINE RICH MEMBRANE PROTEIN"/>
    <property type="match status" value="1"/>
</dbReference>
<dbReference type="Proteomes" id="UP000035540">
    <property type="component" value="Chromosome"/>
</dbReference>
<dbReference type="OrthoDB" id="3267562at2"/>
<protein>
    <submittedName>
        <fullName evidence="9">Type II secretion system protein F</fullName>
    </submittedName>
</protein>
<feature type="domain" description="Type II secretion system protein GspF" evidence="8">
    <location>
        <begin position="48"/>
        <end position="171"/>
    </location>
</feature>
<dbReference type="EMBL" id="CP011545">
    <property type="protein sequence ID" value="AKK07715.1"/>
    <property type="molecule type" value="Genomic_DNA"/>
</dbReference>
<proteinExistence type="predicted"/>
<dbReference type="Pfam" id="PF00482">
    <property type="entry name" value="T2SSF"/>
    <property type="match status" value="1"/>
</dbReference>
<feature type="region of interest" description="Disordered" evidence="6">
    <location>
        <begin position="18"/>
        <end position="37"/>
    </location>
</feature>
<reference evidence="9 10" key="1">
    <citation type="journal article" date="2015" name="Genome Announc.">
        <title>Complete Genome Sequence of the Type Strain Corynebacterium testudinoris DSM 44614, Recovered from Necrotic Lesions in the Mouth of a Tortoise.</title>
        <authorList>
            <person name="Ruckert C."/>
            <person name="Kriete M."/>
            <person name="Jaenicke S."/>
            <person name="Winkler A."/>
            <person name="Tauch A."/>
        </authorList>
    </citation>
    <scope>NUCLEOTIDE SEQUENCE [LARGE SCALE GENOMIC DNA]</scope>
    <source>
        <strain evidence="9 10">DSM 44614</strain>
    </source>
</reference>
<evidence type="ECO:0000256" key="6">
    <source>
        <dbReference type="SAM" id="MobiDB-lite"/>
    </source>
</evidence>
<evidence type="ECO:0000256" key="1">
    <source>
        <dbReference type="ARBA" id="ARBA00004651"/>
    </source>
</evidence>
<keyword evidence="3 7" id="KW-0812">Transmembrane</keyword>
<comment type="subcellular location">
    <subcellularLocation>
        <location evidence="1">Cell membrane</location>
        <topology evidence="1">Multi-pass membrane protein</topology>
    </subcellularLocation>
</comment>
<evidence type="ECO:0000313" key="10">
    <source>
        <dbReference type="Proteomes" id="UP000035540"/>
    </source>
</evidence>
<evidence type="ECO:0000256" key="5">
    <source>
        <dbReference type="ARBA" id="ARBA00023136"/>
    </source>
</evidence>